<evidence type="ECO:0000256" key="4">
    <source>
        <dbReference type="ARBA" id="ARBA00014959"/>
    </source>
</evidence>
<dbReference type="KEGG" id="lgi:LOTGIDRAFT_236307"/>
<evidence type="ECO:0000256" key="9">
    <source>
        <dbReference type="ARBA" id="ARBA00034243"/>
    </source>
</evidence>
<evidence type="ECO:0000313" key="12">
    <source>
        <dbReference type="Proteomes" id="UP000030746"/>
    </source>
</evidence>
<evidence type="ECO:0000256" key="10">
    <source>
        <dbReference type="ARBA" id="ARBA00046544"/>
    </source>
</evidence>
<dbReference type="InterPro" id="IPR010819">
    <property type="entry name" value="AGE/CE"/>
</dbReference>
<dbReference type="RefSeq" id="XP_009064952.1">
    <property type="nucleotide sequence ID" value="XM_009066704.1"/>
</dbReference>
<dbReference type="InterPro" id="IPR008928">
    <property type="entry name" value="6-hairpin_glycosidase_sf"/>
</dbReference>
<evidence type="ECO:0000256" key="2">
    <source>
        <dbReference type="ARBA" id="ARBA00008558"/>
    </source>
</evidence>
<dbReference type="FunFam" id="1.50.10.10:FF:000021">
    <property type="entry name" value="N-acylglucosamine 2-epimerase"/>
    <property type="match status" value="1"/>
</dbReference>
<dbReference type="Gene3D" id="1.50.10.10">
    <property type="match status" value="1"/>
</dbReference>
<comment type="pathway">
    <text evidence="1">Amino-sugar metabolism; N-acetylneuraminate degradation.</text>
</comment>
<dbReference type="GeneID" id="20250111"/>
<dbReference type="STRING" id="225164.V3Z1E9"/>
<dbReference type="EMBL" id="KB203534">
    <property type="protein sequence ID" value="ESO84343.1"/>
    <property type="molecule type" value="Genomic_DNA"/>
</dbReference>
<dbReference type="SUPFAM" id="SSF48208">
    <property type="entry name" value="Six-hairpin glycosidases"/>
    <property type="match status" value="1"/>
</dbReference>
<dbReference type="Proteomes" id="UP000030746">
    <property type="component" value="Unassembled WGS sequence"/>
</dbReference>
<accession>V3Z1E9</accession>
<sequence>MSRSCERLQEFHDQISTDLKRTVKFWVENSHDLEKDGFFNCLGKDGKVYDTTKNTWLQGRQIWTYSTLIRHVPEVFGTEKDKILDFVEKSAKFLIYKVKDRETNRCPFSTTPTGLAIKYQRSIYTEIFFTMAMIELYSVTNNDLYKEEGLKMLDKIIYWTQEDDTELGRTVLPGTTPIQTLAVPMVVLSLGLLPLPEDRMTKYREIEEKCVKDIMKHIQRNGKVILENVSPDGTELPGSIGRLMNPGHAIECGWFLLEYAKKSGNSELKQIALDKFIMGAFESGWDAKHQGLFYFLDVDGWSPTQLEWDMKLWWPHTEALIAFLMAYDQTQDKKYLDLFEKVFDYCYQHFVDKENGEWFGYLNRQGDVTHTFKGGPWKGCFHVPRCLMMCQLILKKLLKKETDT</sequence>
<evidence type="ECO:0000256" key="7">
    <source>
        <dbReference type="ARBA" id="ARBA00031909"/>
    </source>
</evidence>
<evidence type="ECO:0000256" key="6">
    <source>
        <dbReference type="ARBA" id="ARBA00031608"/>
    </source>
</evidence>
<dbReference type="InterPro" id="IPR012341">
    <property type="entry name" value="6hp_glycosidase-like_sf"/>
</dbReference>
<keyword evidence="5" id="KW-0413">Isomerase</keyword>
<dbReference type="OrthoDB" id="414129at2759"/>
<organism evidence="11 12">
    <name type="scientific">Lottia gigantea</name>
    <name type="common">Giant owl limpet</name>
    <dbReference type="NCBI Taxonomy" id="225164"/>
    <lineage>
        <taxon>Eukaryota</taxon>
        <taxon>Metazoa</taxon>
        <taxon>Spiralia</taxon>
        <taxon>Lophotrochozoa</taxon>
        <taxon>Mollusca</taxon>
        <taxon>Gastropoda</taxon>
        <taxon>Patellogastropoda</taxon>
        <taxon>Lottioidea</taxon>
        <taxon>Lottiidae</taxon>
        <taxon>Lottia</taxon>
    </lineage>
</organism>
<evidence type="ECO:0000256" key="3">
    <source>
        <dbReference type="ARBA" id="ARBA00013176"/>
    </source>
</evidence>
<dbReference type="EC" id="5.1.3.8" evidence="3"/>
<comment type="catalytic activity">
    <reaction evidence="9">
        <text>an N-acyl-D-glucosamine = an N-acyl-D-mannosamine</text>
        <dbReference type="Rhea" id="RHEA:19033"/>
        <dbReference type="ChEBI" id="CHEBI:16062"/>
        <dbReference type="ChEBI" id="CHEBI:17274"/>
        <dbReference type="EC" id="5.1.3.8"/>
    </reaction>
    <physiologicalReaction direction="left-to-right" evidence="9">
        <dbReference type="Rhea" id="RHEA:19034"/>
    </physiologicalReaction>
    <physiologicalReaction direction="right-to-left" evidence="9">
        <dbReference type="Rhea" id="RHEA:19035"/>
    </physiologicalReaction>
</comment>
<evidence type="ECO:0000256" key="5">
    <source>
        <dbReference type="ARBA" id="ARBA00023235"/>
    </source>
</evidence>
<keyword evidence="12" id="KW-1185">Reference proteome</keyword>
<proteinExistence type="inferred from homology"/>
<gene>
    <name evidence="11" type="ORF">LOTGIDRAFT_236307</name>
</gene>
<dbReference type="HOGENOM" id="CLU_046651_0_1_1"/>
<evidence type="ECO:0000256" key="8">
    <source>
        <dbReference type="ARBA" id="ARBA00033215"/>
    </source>
</evidence>
<dbReference type="PANTHER" id="PTHR15108">
    <property type="entry name" value="N-ACYLGLUCOSAMINE-2-EPIMERASE"/>
    <property type="match status" value="1"/>
</dbReference>
<reference evidence="11 12" key="1">
    <citation type="journal article" date="2013" name="Nature">
        <title>Insights into bilaterian evolution from three spiralian genomes.</title>
        <authorList>
            <person name="Simakov O."/>
            <person name="Marletaz F."/>
            <person name="Cho S.J."/>
            <person name="Edsinger-Gonzales E."/>
            <person name="Havlak P."/>
            <person name="Hellsten U."/>
            <person name="Kuo D.H."/>
            <person name="Larsson T."/>
            <person name="Lv J."/>
            <person name="Arendt D."/>
            <person name="Savage R."/>
            <person name="Osoegawa K."/>
            <person name="de Jong P."/>
            <person name="Grimwood J."/>
            <person name="Chapman J.A."/>
            <person name="Shapiro H."/>
            <person name="Aerts A."/>
            <person name="Otillar R.P."/>
            <person name="Terry A.Y."/>
            <person name="Boore J.L."/>
            <person name="Grigoriev I.V."/>
            <person name="Lindberg D.R."/>
            <person name="Seaver E.C."/>
            <person name="Weisblat D.A."/>
            <person name="Putnam N.H."/>
            <person name="Rokhsar D.S."/>
        </authorList>
    </citation>
    <scope>NUCLEOTIDE SEQUENCE [LARGE SCALE GENOMIC DNA]</scope>
</reference>
<evidence type="ECO:0000256" key="1">
    <source>
        <dbReference type="ARBA" id="ARBA00004878"/>
    </source>
</evidence>
<dbReference type="GO" id="GO:0005975">
    <property type="term" value="P:carbohydrate metabolic process"/>
    <property type="evidence" value="ECO:0007669"/>
    <property type="project" value="InterPro"/>
</dbReference>
<dbReference type="AlphaFoldDB" id="V3Z1E9"/>
<protein>
    <recommendedName>
        <fullName evidence="4">N-acylglucosamine 2-epimerase</fullName>
        <ecNumber evidence="3">5.1.3.8</ecNumber>
    </recommendedName>
    <alternativeName>
        <fullName evidence="8">GlcNAc 2-epimerase</fullName>
    </alternativeName>
    <alternativeName>
        <fullName evidence="6">N-acetyl-D-glucosamine 2-epimerase</fullName>
    </alternativeName>
    <alternativeName>
        <fullName evidence="7">Renin-binding protein</fullName>
    </alternativeName>
</protein>
<dbReference type="GO" id="GO:0050121">
    <property type="term" value="F:N-acylglucosamine 2-epimerase activity"/>
    <property type="evidence" value="ECO:0007669"/>
    <property type="project" value="UniProtKB-EC"/>
</dbReference>
<comment type="similarity">
    <text evidence="2">Belongs to the N-acylglucosamine 2-epimerase family.</text>
</comment>
<evidence type="ECO:0000313" key="11">
    <source>
        <dbReference type="EMBL" id="ESO84343.1"/>
    </source>
</evidence>
<dbReference type="CTD" id="20250111"/>
<dbReference type="OMA" id="QPYNIFS"/>
<name>V3Z1E9_LOTGI</name>
<dbReference type="Pfam" id="PF07221">
    <property type="entry name" value="GlcNAc_2-epim"/>
    <property type="match status" value="1"/>
</dbReference>
<comment type="subunit">
    <text evidence="10">Homodimer. Forms a heterodimer with renin and inhibits its activity.</text>
</comment>